<organism evidence="1">
    <name type="scientific">uncultured Caudovirales phage</name>
    <dbReference type="NCBI Taxonomy" id="2100421"/>
    <lineage>
        <taxon>Viruses</taxon>
        <taxon>Duplodnaviria</taxon>
        <taxon>Heunggongvirae</taxon>
        <taxon>Uroviricota</taxon>
        <taxon>Caudoviricetes</taxon>
        <taxon>Peduoviridae</taxon>
        <taxon>Maltschvirus</taxon>
        <taxon>Maltschvirus maltsch</taxon>
    </lineage>
</organism>
<protein>
    <submittedName>
        <fullName evidence="1">Uncharacterized protein</fullName>
    </submittedName>
</protein>
<name>A0A6J5N3Z4_9CAUD</name>
<dbReference type="EMBL" id="LR796588">
    <property type="protein sequence ID" value="CAB4152731.1"/>
    <property type="molecule type" value="Genomic_DNA"/>
</dbReference>
<evidence type="ECO:0000313" key="1">
    <source>
        <dbReference type="EMBL" id="CAB4152731.1"/>
    </source>
</evidence>
<accession>A0A6J5N3Z4</accession>
<gene>
    <name evidence="1" type="ORF">UFOVP609_25</name>
</gene>
<reference evidence="1" key="1">
    <citation type="submission" date="2020-04" db="EMBL/GenBank/DDBJ databases">
        <authorList>
            <person name="Chiriac C."/>
            <person name="Salcher M."/>
            <person name="Ghai R."/>
            <person name="Kavagutti S V."/>
        </authorList>
    </citation>
    <scope>NUCLEOTIDE SEQUENCE</scope>
</reference>
<sequence>MSLTPVEQWVLELERERVSRWIKPKQPELQILKEICTRPHENKKHRAERDRVFYDAGRFAAGDRDQAAIKANDRLRRSRKKEERS</sequence>
<proteinExistence type="predicted"/>